<dbReference type="NCBIfam" id="TIGR00800">
    <property type="entry name" value="ncs1"/>
    <property type="match status" value="1"/>
</dbReference>
<dbReference type="EMBL" id="KN822013">
    <property type="protein sequence ID" value="KIM67322.1"/>
    <property type="molecule type" value="Genomic_DNA"/>
</dbReference>
<feature type="transmembrane region" description="Helical" evidence="7">
    <location>
        <begin position="107"/>
        <end position="125"/>
    </location>
</feature>
<dbReference type="GO" id="GO:0005886">
    <property type="term" value="C:plasma membrane"/>
    <property type="evidence" value="ECO:0007669"/>
    <property type="project" value="TreeGrafter"/>
</dbReference>
<dbReference type="InParanoid" id="A0A0C3AQV8"/>
<comment type="subcellular location">
    <subcellularLocation>
        <location evidence="1">Membrane</location>
        <topology evidence="1">Multi-pass membrane protein</topology>
    </subcellularLocation>
</comment>
<dbReference type="STRING" id="1036808.A0A0C3AQV8"/>
<dbReference type="Pfam" id="PF02133">
    <property type="entry name" value="Transp_cyt_pur"/>
    <property type="match status" value="1"/>
</dbReference>
<dbReference type="OrthoDB" id="2018619at2759"/>
<protein>
    <recommendedName>
        <fullName evidence="10">NCS1 nucleoside transporter family</fullName>
    </recommendedName>
</protein>
<keyword evidence="4 7" id="KW-1133">Transmembrane helix</keyword>
<sequence>MGIVRMVIEQLELPHDPNSSLAQQLITNDDLLPVEPEKRTWRGYNYVAFWVADMFNVNTWMIVSSMIQLGMSWWHAWICVWLGYSLVTPFLVLNARPGAVFHITFPVVNRTSFGIFGSLWCVFNRGAMACIWYGVQSSIGGTCVLVMLRAIWPSVNNIPNSMPASSGTNTRDFMCFFLFWLISLPLIWFPVHSIRHFFVAKMIVTPIAAMMFLVWCIVKAHGIGPIIRQPSTIQGSSLAWAMVVSLMSCISNSATLVTNAPDFASRARTPAAALYPQLFAIPLTCSFVCLIGILVSSSSQAIYGEAIWSPIDLLNKFLDDNPSHATRLGVWFISASFIIAQVRTNISANSVSAGCDLTALLPRFINIRRGGYVAAVVGLCICPWNLLKSSNSFTSYLSAYSVFLSSIAGVMVTEYYVIRRGHYNVADLYTTNSGAWYWYTYGVNFRAYAAYVAGILINVVGFVGATGHEVPLVATRIYELAFFTGFSVSSIVYYVLNRLFPIIGATEKFEEVDVSGYPATRLRQSDGEDGAVESGYGTPEESPKR</sequence>
<dbReference type="GO" id="GO:0015205">
    <property type="term" value="F:nucleobase transmembrane transporter activity"/>
    <property type="evidence" value="ECO:0007669"/>
    <property type="project" value="TreeGrafter"/>
</dbReference>
<comment type="similarity">
    <text evidence="2">Belongs to the purine-cytosine permease (2.A.39) family.</text>
</comment>
<evidence type="ECO:0000313" key="9">
    <source>
        <dbReference type="Proteomes" id="UP000053989"/>
    </source>
</evidence>
<dbReference type="PANTHER" id="PTHR30618">
    <property type="entry name" value="NCS1 FAMILY PURINE/PYRIMIDINE TRANSPORTER"/>
    <property type="match status" value="1"/>
</dbReference>
<evidence type="ECO:0000256" key="4">
    <source>
        <dbReference type="ARBA" id="ARBA00022989"/>
    </source>
</evidence>
<dbReference type="AlphaFoldDB" id="A0A0C3AQV8"/>
<gene>
    <name evidence="8" type="ORF">SCLCIDRAFT_108042</name>
</gene>
<dbReference type="CDD" id="cd11482">
    <property type="entry name" value="SLC-NCS1sbd_NRT1-like"/>
    <property type="match status" value="1"/>
</dbReference>
<feature type="transmembrane region" description="Helical" evidence="7">
    <location>
        <begin position="238"/>
        <end position="257"/>
    </location>
</feature>
<evidence type="ECO:0000256" key="3">
    <source>
        <dbReference type="ARBA" id="ARBA00022692"/>
    </source>
</evidence>
<dbReference type="PANTHER" id="PTHR30618:SF2">
    <property type="entry name" value="ALLANTOIN PERMEASE-RELATED"/>
    <property type="match status" value="1"/>
</dbReference>
<feature type="transmembrane region" description="Helical" evidence="7">
    <location>
        <begin position="370"/>
        <end position="387"/>
    </location>
</feature>
<reference evidence="9" key="2">
    <citation type="submission" date="2015-01" db="EMBL/GenBank/DDBJ databases">
        <title>Evolutionary Origins and Diversification of the Mycorrhizal Mutualists.</title>
        <authorList>
            <consortium name="DOE Joint Genome Institute"/>
            <consortium name="Mycorrhizal Genomics Consortium"/>
            <person name="Kohler A."/>
            <person name="Kuo A."/>
            <person name="Nagy L.G."/>
            <person name="Floudas D."/>
            <person name="Copeland A."/>
            <person name="Barry K.W."/>
            <person name="Cichocki N."/>
            <person name="Veneault-Fourrey C."/>
            <person name="LaButti K."/>
            <person name="Lindquist E.A."/>
            <person name="Lipzen A."/>
            <person name="Lundell T."/>
            <person name="Morin E."/>
            <person name="Murat C."/>
            <person name="Riley R."/>
            <person name="Ohm R."/>
            <person name="Sun H."/>
            <person name="Tunlid A."/>
            <person name="Henrissat B."/>
            <person name="Grigoriev I.V."/>
            <person name="Hibbett D.S."/>
            <person name="Martin F."/>
        </authorList>
    </citation>
    <scope>NUCLEOTIDE SEQUENCE [LARGE SCALE GENOMIC DNA]</scope>
    <source>
        <strain evidence="9">Foug A</strain>
    </source>
</reference>
<dbReference type="Gene3D" id="1.10.4160.10">
    <property type="entry name" value="Hydantoin permease"/>
    <property type="match status" value="1"/>
</dbReference>
<evidence type="ECO:0000256" key="5">
    <source>
        <dbReference type="ARBA" id="ARBA00023136"/>
    </source>
</evidence>
<dbReference type="HOGENOM" id="CLU_021555_2_0_1"/>
<keyword evidence="5 7" id="KW-0472">Membrane</keyword>
<evidence type="ECO:0000256" key="2">
    <source>
        <dbReference type="ARBA" id="ARBA00008974"/>
    </source>
</evidence>
<accession>A0A0C3AQV8</accession>
<reference evidence="8 9" key="1">
    <citation type="submission" date="2014-04" db="EMBL/GenBank/DDBJ databases">
        <authorList>
            <consortium name="DOE Joint Genome Institute"/>
            <person name="Kuo A."/>
            <person name="Kohler A."/>
            <person name="Nagy L.G."/>
            <person name="Floudas D."/>
            <person name="Copeland A."/>
            <person name="Barry K.W."/>
            <person name="Cichocki N."/>
            <person name="Veneault-Fourrey C."/>
            <person name="LaButti K."/>
            <person name="Lindquist E.A."/>
            <person name="Lipzen A."/>
            <person name="Lundell T."/>
            <person name="Morin E."/>
            <person name="Murat C."/>
            <person name="Sun H."/>
            <person name="Tunlid A."/>
            <person name="Henrissat B."/>
            <person name="Grigoriev I.V."/>
            <person name="Hibbett D.S."/>
            <person name="Martin F."/>
            <person name="Nordberg H.P."/>
            <person name="Cantor M.N."/>
            <person name="Hua S.X."/>
        </authorList>
    </citation>
    <scope>NUCLEOTIDE SEQUENCE [LARGE SCALE GENOMIC DNA]</scope>
    <source>
        <strain evidence="8 9">Foug A</strain>
    </source>
</reference>
<dbReference type="Proteomes" id="UP000053989">
    <property type="component" value="Unassembled WGS sequence"/>
</dbReference>
<dbReference type="InterPro" id="IPR001248">
    <property type="entry name" value="Pur-cyt_permease"/>
</dbReference>
<feature type="region of interest" description="Disordered" evidence="6">
    <location>
        <begin position="520"/>
        <end position="545"/>
    </location>
</feature>
<feature type="transmembrane region" description="Helical" evidence="7">
    <location>
        <begin position="73"/>
        <end position="95"/>
    </location>
</feature>
<feature type="transmembrane region" description="Helical" evidence="7">
    <location>
        <begin position="277"/>
        <end position="295"/>
    </location>
</feature>
<dbReference type="FunCoup" id="A0A0C3AQV8">
    <property type="interactions" value="337"/>
</dbReference>
<dbReference type="InterPro" id="IPR012681">
    <property type="entry name" value="NCS1"/>
</dbReference>
<keyword evidence="9" id="KW-1185">Reference proteome</keyword>
<feature type="transmembrane region" description="Helical" evidence="7">
    <location>
        <begin position="399"/>
        <end position="418"/>
    </location>
</feature>
<feature type="transmembrane region" description="Helical" evidence="7">
    <location>
        <begin position="477"/>
        <end position="496"/>
    </location>
</feature>
<keyword evidence="3 7" id="KW-0812">Transmembrane</keyword>
<dbReference type="FunFam" id="1.10.4160.10:FF:000001">
    <property type="entry name" value="Uracil permease, putative"/>
    <property type="match status" value="1"/>
</dbReference>
<evidence type="ECO:0008006" key="10">
    <source>
        <dbReference type="Google" id="ProtNLM"/>
    </source>
</evidence>
<feature type="transmembrane region" description="Helical" evidence="7">
    <location>
        <begin position="197"/>
        <end position="218"/>
    </location>
</feature>
<organism evidence="8 9">
    <name type="scientific">Scleroderma citrinum Foug A</name>
    <dbReference type="NCBI Taxonomy" id="1036808"/>
    <lineage>
        <taxon>Eukaryota</taxon>
        <taxon>Fungi</taxon>
        <taxon>Dikarya</taxon>
        <taxon>Basidiomycota</taxon>
        <taxon>Agaricomycotina</taxon>
        <taxon>Agaricomycetes</taxon>
        <taxon>Agaricomycetidae</taxon>
        <taxon>Boletales</taxon>
        <taxon>Sclerodermatineae</taxon>
        <taxon>Sclerodermataceae</taxon>
        <taxon>Scleroderma</taxon>
    </lineage>
</organism>
<evidence type="ECO:0000256" key="1">
    <source>
        <dbReference type="ARBA" id="ARBA00004141"/>
    </source>
</evidence>
<feature type="transmembrane region" description="Helical" evidence="7">
    <location>
        <begin position="131"/>
        <end position="152"/>
    </location>
</feature>
<feature type="transmembrane region" description="Helical" evidence="7">
    <location>
        <begin position="173"/>
        <end position="191"/>
    </location>
</feature>
<evidence type="ECO:0000256" key="6">
    <source>
        <dbReference type="SAM" id="MobiDB-lite"/>
    </source>
</evidence>
<evidence type="ECO:0000256" key="7">
    <source>
        <dbReference type="SAM" id="Phobius"/>
    </source>
</evidence>
<feature type="transmembrane region" description="Helical" evidence="7">
    <location>
        <begin position="47"/>
        <end position="67"/>
    </location>
</feature>
<name>A0A0C3AQV8_9AGAM</name>
<feature type="transmembrane region" description="Helical" evidence="7">
    <location>
        <begin position="448"/>
        <end position="465"/>
    </location>
</feature>
<evidence type="ECO:0000313" key="8">
    <source>
        <dbReference type="EMBL" id="KIM67322.1"/>
    </source>
</evidence>
<dbReference type="InterPro" id="IPR045225">
    <property type="entry name" value="Uracil/uridine/allantoin_perm"/>
</dbReference>
<proteinExistence type="inferred from homology"/>